<dbReference type="Proteomes" id="UP000275663">
    <property type="component" value="Chromosome"/>
</dbReference>
<evidence type="ECO:0000256" key="3">
    <source>
        <dbReference type="ARBA" id="ARBA00022448"/>
    </source>
</evidence>
<keyword evidence="16" id="KW-1185">Reference proteome</keyword>
<feature type="transmembrane region" description="Helical" evidence="14">
    <location>
        <begin position="329"/>
        <end position="349"/>
    </location>
</feature>
<organism evidence="15 16">
    <name type="scientific">Undibacterium parvum</name>
    <dbReference type="NCBI Taxonomy" id="401471"/>
    <lineage>
        <taxon>Bacteria</taxon>
        <taxon>Pseudomonadati</taxon>
        <taxon>Pseudomonadota</taxon>
        <taxon>Betaproteobacteria</taxon>
        <taxon>Burkholderiales</taxon>
        <taxon>Oxalobacteraceae</taxon>
        <taxon>Undibacterium</taxon>
    </lineage>
</organism>
<evidence type="ECO:0000256" key="12">
    <source>
        <dbReference type="ARBA" id="ARBA00034269"/>
    </source>
</evidence>
<dbReference type="GO" id="GO:0015095">
    <property type="term" value="F:magnesium ion transmembrane transporter activity"/>
    <property type="evidence" value="ECO:0007669"/>
    <property type="project" value="TreeGrafter"/>
</dbReference>
<sequence>MDIFYIGEQQVTLNQIGATASVFRWLDATHDEVAADPEAWRDAVEKITGVRLYDLHLRDAVNLTHPSYFDSTQEYEMVVFRKLALHADASTATDGIKRKVPAVLNKLLTLPVSFFLIDKALVTVRSSKSQSIEQARARLLSYKYKPEGNTHAARLPTSPEDLMLRLLNSMVDQYLDLRQPLTQQLDRWQHALLDPRKPFKNWLALLDSRIELRKLDHLCEEQHDALQELRDYIVDTHDGTVNGNGRSKDLLLVRTNDVIEHIGRVLNHARRLEASLESAVQIHFAAMAHRTSEIMRTLTVITALFMPLTLITGIFGMNFVKMPMLDMASGFWIIMGTMLGLVVLLLGYFRSKSYFEERAMQQSSRPHDTRE</sequence>
<comment type="function">
    <text evidence="13">Mediates influx of magnesium ions. Alternates between open and closed states. Activated by low cytoplasmic Mg(2+) levels. Inactive when cytoplasmic Mg(2+) levels are high.</text>
</comment>
<dbReference type="InterPro" id="IPR045863">
    <property type="entry name" value="CorA_TM1_TM2"/>
</dbReference>
<evidence type="ECO:0000256" key="1">
    <source>
        <dbReference type="ARBA" id="ARBA00004651"/>
    </source>
</evidence>
<evidence type="ECO:0000256" key="5">
    <source>
        <dbReference type="ARBA" id="ARBA00022519"/>
    </source>
</evidence>
<dbReference type="SUPFAM" id="SSF143865">
    <property type="entry name" value="CorA soluble domain-like"/>
    <property type="match status" value="1"/>
</dbReference>
<evidence type="ECO:0000256" key="4">
    <source>
        <dbReference type="ARBA" id="ARBA00022475"/>
    </source>
</evidence>
<dbReference type="OrthoDB" id="9803416at2"/>
<dbReference type="Gene3D" id="3.30.460.20">
    <property type="entry name" value="CorA soluble domain-like"/>
    <property type="match status" value="1"/>
</dbReference>
<keyword evidence="6 14" id="KW-0812">Transmembrane</keyword>
<keyword evidence="7" id="KW-0862">Zinc</keyword>
<evidence type="ECO:0000313" key="15">
    <source>
        <dbReference type="EMBL" id="AZP11557.1"/>
    </source>
</evidence>
<comment type="subcellular location">
    <subcellularLocation>
        <location evidence="1">Cell membrane</location>
        <topology evidence="1">Multi-pass membrane protein</topology>
    </subcellularLocation>
</comment>
<evidence type="ECO:0000256" key="10">
    <source>
        <dbReference type="ARBA" id="ARBA00023065"/>
    </source>
</evidence>
<dbReference type="GO" id="GO:0005886">
    <property type="term" value="C:plasma membrane"/>
    <property type="evidence" value="ECO:0007669"/>
    <property type="project" value="UniProtKB-SubCell"/>
</dbReference>
<evidence type="ECO:0000256" key="6">
    <source>
        <dbReference type="ARBA" id="ARBA00022692"/>
    </source>
</evidence>
<evidence type="ECO:0000256" key="7">
    <source>
        <dbReference type="ARBA" id="ARBA00022833"/>
    </source>
</evidence>
<evidence type="ECO:0000256" key="11">
    <source>
        <dbReference type="ARBA" id="ARBA00023136"/>
    </source>
</evidence>
<dbReference type="InterPro" id="IPR002523">
    <property type="entry name" value="MgTranspt_CorA/ZnTranspt_ZntB"/>
</dbReference>
<name>A0A3Q9BPI0_9BURK</name>
<proteinExistence type="inferred from homology"/>
<dbReference type="InterPro" id="IPR045861">
    <property type="entry name" value="CorA_cytoplasmic_dom"/>
</dbReference>
<dbReference type="SUPFAM" id="SSF144083">
    <property type="entry name" value="Magnesium transport protein CorA, transmembrane region"/>
    <property type="match status" value="1"/>
</dbReference>
<dbReference type="KEGG" id="upv:EJN92_05815"/>
<dbReference type="CDD" id="cd12822">
    <property type="entry name" value="TmCorA-like"/>
    <property type="match status" value="1"/>
</dbReference>
<keyword evidence="8" id="KW-0460">Magnesium</keyword>
<evidence type="ECO:0000256" key="2">
    <source>
        <dbReference type="ARBA" id="ARBA00009765"/>
    </source>
</evidence>
<dbReference type="RefSeq" id="WP_126126945.1">
    <property type="nucleotide sequence ID" value="NZ_CP034464.1"/>
</dbReference>
<dbReference type="EMBL" id="CP034464">
    <property type="protein sequence ID" value="AZP11557.1"/>
    <property type="molecule type" value="Genomic_DNA"/>
</dbReference>
<feature type="transmembrane region" description="Helical" evidence="14">
    <location>
        <begin position="297"/>
        <end position="317"/>
    </location>
</feature>
<comment type="catalytic activity">
    <reaction evidence="12">
        <text>Mg(2+)(in) = Mg(2+)(out)</text>
        <dbReference type="Rhea" id="RHEA:29827"/>
        <dbReference type="ChEBI" id="CHEBI:18420"/>
    </reaction>
</comment>
<dbReference type="GO" id="GO:0000287">
    <property type="term" value="F:magnesium ion binding"/>
    <property type="evidence" value="ECO:0007669"/>
    <property type="project" value="TreeGrafter"/>
</dbReference>
<reference evidence="15 16" key="1">
    <citation type="journal article" date="2011" name="Int. J. Syst. Evol. Microbiol.">
        <title>Description of Undibacterium oligocarboniphilum sp. nov., isolated from purified water, and Undibacterium pigrum strain CCUG 49012 as the type strain of Undibacterium parvum sp. nov., and emended descriptions of the genus Undibacterium and the species Undibacterium pigrum.</title>
        <authorList>
            <person name="Eder W."/>
            <person name="Wanner G."/>
            <person name="Ludwig W."/>
            <person name="Busse H.J."/>
            <person name="Ziemke-Kageler F."/>
            <person name="Lang E."/>
        </authorList>
    </citation>
    <scope>NUCLEOTIDE SEQUENCE [LARGE SCALE GENOMIC DNA]</scope>
    <source>
        <strain evidence="15 16">DSM 23061</strain>
    </source>
</reference>
<keyword evidence="9 14" id="KW-1133">Transmembrane helix</keyword>
<comment type="similarity">
    <text evidence="2">Belongs to the CorA metal ion transporter (MIT) (TC 1.A.35) family.</text>
</comment>
<evidence type="ECO:0000256" key="8">
    <source>
        <dbReference type="ARBA" id="ARBA00022842"/>
    </source>
</evidence>
<keyword evidence="3" id="KW-0813">Transport</keyword>
<dbReference type="FunFam" id="1.20.58.340:FF:000004">
    <property type="entry name" value="Magnesium transport protein CorA"/>
    <property type="match status" value="1"/>
</dbReference>
<evidence type="ECO:0000256" key="9">
    <source>
        <dbReference type="ARBA" id="ARBA00022989"/>
    </source>
</evidence>
<accession>A0A3Q9BPI0</accession>
<evidence type="ECO:0000313" key="16">
    <source>
        <dbReference type="Proteomes" id="UP000275663"/>
    </source>
</evidence>
<dbReference type="GO" id="GO:0050897">
    <property type="term" value="F:cobalt ion binding"/>
    <property type="evidence" value="ECO:0007669"/>
    <property type="project" value="TreeGrafter"/>
</dbReference>
<dbReference type="PANTHER" id="PTHR46494:SF3">
    <property type="entry name" value="ZINC TRANSPORT PROTEIN ZNTB"/>
    <property type="match status" value="1"/>
</dbReference>
<keyword evidence="10" id="KW-0406">Ion transport</keyword>
<evidence type="ECO:0000256" key="13">
    <source>
        <dbReference type="ARBA" id="ARBA00045497"/>
    </source>
</evidence>
<dbReference type="PANTHER" id="PTHR46494">
    <property type="entry name" value="CORA FAMILY METAL ION TRANSPORTER (EUROFUNG)"/>
    <property type="match status" value="1"/>
</dbReference>
<protein>
    <submittedName>
        <fullName evidence="15">Magnesium transporter</fullName>
    </submittedName>
</protein>
<dbReference type="Pfam" id="PF01544">
    <property type="entry name" value="CorA"/>
    <property type="match status" value="1"/>
</dbReference>
<dbReference type="AlphaFoldDB" id="A0A3Q9BPI0"/>
<dbReference type="Gene3D" id="1.20.58.340">
    <property type="entry name" value="Magnesium transport protein CorA, transmembrane region"/>
    <property type="match status" value="2"/>
</dbReference>
<evidence type="ECO:0000256" key="14">
    <source>
        <dbReference type="SAM" id="Phobius"/>
    </source>
</evidence>
<keyword evidence="11 14" id="KW-0472">Membrane</keyword>
<dbReference type="GO" id="GO:0015087">
    <property type="term" value="F:cobalt ion transmembrane transporter activity"/>
    <property type="evidence" value="ECO:0007669"/>
    <property type="project" value="TreeGrafter"/>
</dbReference>
<keyword evidence="4" id="KW-1003">Cell membrane</keyword>
<gene>
    <name evidence="15" type="ORF">EJN92_05815</name>
</gene>
<keyword evidence="5" id="KW-0997">Cell inner membrane</keyword>